<feature type="transmembrane region" description="Helical" evidence="6">
    <location>
        <begin position="129"/>
        <end position="149"/>
    </location>
</feature>
<evidence type="ECO:0000256" key="2">
    <source>
        <dbReference type="ARBA" id="ARBA00022475"/>
    </source>
</evidence>
<protein>
    <submittedName>
        <fullName evidence="7">Uncharacterized protein</fullName>
    </submittedName>
</protein>
<dbReference type="Proteomes" id="UP000256478">
    <property type="component" value="Unassembled WGS sequence"/>
</dbReference>
<dbReference type="PANTHER" id="PTHR30250">
    <property type="entry name" value="PST FAMILY PREDICTED COLANIC ACID TRANSPORTER"/>
    <property type="match status" value="1"/>
</dbReference>
<sequence length="439" mass="48436">MIGKILPYLQRNQELLKGSSIILALKIFFTIVGFFTSVVITRYLSIDEAGSVFFAIALVTLLSTFSRFGLDQAIVKTFAKLRRKANGELLLTGICRQSIHYALIGAGAIAVFLSLLTLVARNYNLLSDGYYTVLLVCALSIPLYSLISLCSAFHQGLKHSFSLAMVNGFPSVVFLACILCLFFINQLTLINLLLLFCFSHFVVLSHQWFYWKQKLSWDATSSEQQLDETSVAVNKDFKQLLPSMWGIACLGIIMMQGAQIIVGLLSNEVEVALFSVANRVALVLAFLLLSLNGVLSPKFAELSDVADRQMLKQTYRESTLLLNLMTLPLILVCFVFAEQILLIFGESYQQASSVLRVLLIAQLAKVVFGSVGQLLVMTGNSKIQRKNITLAVVTLVVFCLALVPHYGAFGAAFATLIAVTLNNALGYYSVRNKLNISLF</sequence>
<dbReference type="InterPro" id="IPR050833">
    <property type="entry name" value="Poly_Biosynth_Transport"/>
</dbReference>
<feature type="transmembrane region" description="Helical" evidence="6">
    <location>
        <begin position="320"/>
        <end position="345"/>
    </location>
</feature>
<comment type="caution">
    <text evidence="7">The sequence shown here is derived from an EMBL/GenBank/DDBJ whole genome shotgun (WGS) entry which is preliminary data.</text>
</comment>
<feature type="transmembrane region" description="Helical" evidence="6">
    <location>
        <begin position="50"/>
        <end position="70"/>
    </location>
</feature>
<evidence type="ECO:0000313" key="8">
    <source>
        <dbReference type="Proteomes" id="UP000256478"/>
    </source>
</evidence>
<feature type="transmembrane region" description="Helical" evidence="6">
    <location>
        <begin position="412"/>
        <end position="430"/>
    </location>
</feature>
<dbReference type="OrthoDB" id="5785171at2"/>
<keyword evidence="5 6" id="KW-0472">Membrane</keyword>
<dbReference type="RefSeq" id="WP_116007238.1">
    <property type="nucleotide sequence ID" value="NZ_QUOU01000001.1"/>
</dbReference>
<feature type="transmembrane region" description="Helical" evidence="6">
    <location>
        <begin position="161"/>
        <end position="184"/>
    </location>
</feature>
<dbReference type="GO" id="GO:0005886">
    <property type="term" value="C:plasma membrane"/>
    <property type="evidence" value="ECO:0007669"/>
    <property type="project" value="UniProtKB-SubCell"/>
</dbReference>
<gene>
    <name evidence="7" type="ORF">DXX93_05685</name>
</gene>
<evidence type="ECO:0000256" key="5">
    <source>
        <dbReference type="ARBA" id="ARBA00023136"/>
    </source>
</evidence>
<proteinExistence type="predicted"/>
<evidence type="ECO:0000256" key="4">
    <source>
        <dbReference type="ARBA" id="ARBA00022989"/>
    </source>
</evidence>
<feature type="transmembrane region" description="Helical" evidence="6">
    <location>
        <begin position="388"/>
        <end position="406"/>
    </location>
</feature>
<name>A0A3E0TP41_9GAMM</name>
<dbReference type="InterPro" id="IPR002797">
    <property type="entry name" value="Polysacc_synth"/>
</dbReference>
<evidence type="ECO:0000256" key="3">
    <source>
        <dbReference type="ARBA" id="ARBA00022692"/>
    </source>
</evidence>
<comment type="subcellular location">
    <subcellularLocation>
        <location evidence="1">Cell membrane</location>
        <topology evidence="1">Multi-pass membrane protein</topology>
    </subcellularLocation>
</comment>
<feature type="transmembrane region" description="Helical" evidence="6">
    <location>
        <begin position="244"/>
        <end position="265"/>
    </location>
</feature>
<feature type="transmembrane region" description="Helical" evidence="6">
    <location>
        <begin position="101"/>
        <end position="123"/>
    </location>
</feature>
<keyword evidence="2" id="KW-1003">Cell membrane</keyword>
<keyword evidence="4 6" id="KW-1133">Transmembrane helix</keyword>
<organism evidence="7 8">
    <name type="scientific">Thalassotalea euphylliae</name>
    <dbReference type="NCBI Taxonomy" id="1655234"/>
    <lineage>
        <taxon>Bacteria</taxon>
        <taxon>Pseudomonadati</taxon>
        <taxon>Pseudomonadota</taxon>
        <taxon>Gammaproteobacteria</taxon>
        <taxon>Alteromonadales</taxon>
        <taxon>Colwelliaceae</taxon>
        <taxon>Thalassotalea</taxon>
    </lineage>
</organism>
<evidence type="ECO:0000313" key="7">
    <source>
        <dbReference type="EMBL" id="REL26117.1"/>
    </source>
</evidence>
<evidence type="ECO:0000256" key="1">
    <source>
        <dbReference type="ARBA" id="ARBA00004651"/>
    </source>
</evidence>
<feature type="transmembrane region" description="Helical" evidence="6">
    <location>
        <begin position="21"/>
        <end position="44"/>
    </location>
</feature>
<accession>A0A3E0TP41</accession>
<dbReference type="EMBL" id="QUOU01000001">
    <property type="protein sequence ID" value="REL26117.1"/>
    <property type="molecule type" value="Genomic_DNA"/>
</dbReference>
<feature type="transmembrane region" description="Helical" evidence="6">
    <location>
        <begin position="190"/>
        <end position="211"/>
    </location>
</feature>
<feature type="transmembrane region" description="Helical" evidence="6">
    <location>
        <begin position="357"/>
        <end position="376"/>
    </location>
</feature>
<reference evidence="7 8" key="1">
    <citation type="submission" date="2018-08" db="EMBL/GenBank/DDBJ databases">
        <title>Thalassotalea euphylliae genome.</title>
        <authorList>
            <person name="Summers S."/>
            <person name="Rice S.A."/>
            <person name="Freckelton M.L."/>
            <person name="Nedved B.T."/>
            <person name="Hadfield M.G."/>
        </authorList>
    </citation>
    <scope>NUCLEOTIDE SEQUENCE [LARGE SCALE GENOMIC DNA]</scope>
    <source>
        <strain evidence="7 8">H1</strain>
    </source>
</reference>
<feature type="transmembrane region" description="Helical" evidence="6">
    <location>
        <begin position="271"/>
        <end position="291"/>
    </location>
</feature>
<keyword evidence="3 6" id="KW-0812">Transmembrane</keyword>
<dbReference type="AlphaFoldDB" id="A0A3E0TP41"/>
<dbReference type="PANTHER" id="PTHR30250:SF11">
    <property type="entry name" value="O-ANTIGEN TRANSPORTER-RELATED"/>
    <property type="match status" value="1"/>
</dbReference>
<evidence type="ECO:0000256" key="6">
    <source>
        <dbReference type="SAM" id="Phobius"/>
    </source>
</evidence>
<dbReference type="Pfam" id="PF01943">
    <property type="entry name" value="Polysacc_synt"/>
    <property type="match status" value="1"/>
</dbReference>